<organism evidence="2 3">
    <name type="scientific">Streptomyces indicus</name>
    <dbReference type="NCBI Taxonomy" id="417292"/>
    <lineage>
        <taxon>Bacteria</taxon>
        <taxon>Bacillati</taxon>
        <taxon>Actinomycetota</taxon>
        <taxon>Actinomycetes</taxon>
        <taxon>Kitasatosporales</taxon>
        <taxon>Streptomycetaceae</taxon>
        <taxon>Streptomyces</taxon>
    </lineage>
</organism>
<name>A0A1G8W6N7_9ACTN</name>
<dbReference type="Pfam" id="PF09848">
    <property type="entry name" value="SLFN-g3_helicase"/>
    <property type="match status" value="1"/>
</dbReference>
<dbReference type="InterPro" id="IPR018647">
    <property type="entry name" value="SLFN_3-like_DNA/RNA_helicase"/>
</dbReference>
<sequence>MHLHGGEVAEVARVVTQPAFIEECERRFIKVFGFAPSPEEVRSWKRSWPALMSALCNAGLGELRVLLEYSLPATGERIDALVIGETADGQLCTVVIELKQWTSAQTTPLRPGMAKIGQRTVQHPARQVRGYVRYLEDWVARDEIPLLTRGITVLHDAGPELIRQLRAGVARGAAAEFPLLGRDDLAAEPSREALAERMGCAALRPAEQESVKAFLDAEHRPSPALLTRVGHLIEGNDALTLLGDQDLALQEVWHAVKASQEHGKRSTIVVTGGPGTGKTVIACRLLGDLCRERNANPRLLSPSGTLTRQLQRTVGDTSRGLIATFTNNIPAGVTANSVLLLDEAHRARTYPDYSHGAFPLTLGKLLNQASVAVLFLDEQQIVRPTEGVTLDELERHARDQGRYFCHIDLTTQFRCNGSSAYHRWIDQFLQPEGPAVPWSGSDYDLAVIGDPDQFTDWVSSHTDNRLTARITAGFCWPWKSPDTPPLRPEVEITWSRPDGPRTWIRPWNARMERPDLDHPHVPARPFWATDEGGHEQVGCIYTAQGMEYAYNVVVIGKDLVRRGDKWVAQPHESRDPAFKDVSPDRYLRYALNSYRVLATRGTRGTRLYSTDDMTQAHLEALLPRHGRRPGQD</sequence>
<dbReference type="RefSeq" id="WP_093608047.1">
    <property type="nucleotide sequence ID" value="NZ_FNFF01000002.1"/>
</dbReference>
<gene>
    <name evidence="2" type="ORF">SAMN05421806_102273</name>
</gene>
<reference evidence="2 3" key="1">
    <citation type="submission" date="2016-10" db="EMBL/GenBank/DDBJ databases">
        <authorList>
            <person name="de Groot N.N."/>
        </authorList>
    </citation>
    <scope>NUCLEOTIDE SEQUENCE [LARGE SCALE GENOMIC DNA]</scope>
    <source>
        <strain evidence="2 3">CGMCC 4.5727</strain>
    </source>
</reference>
<dbReference type="OrthoDB" id="3193269at2"/>
<dbReference type="AlphaFoldDB" id="A0A1G8W6N7"/>
<dbReference type="SUPFAM" id="SSF52540">
    <property type="entry name" value="P-loop containing nucleoside triphosphate hydrolases"/>
    <property type="match status" value="1"/>
</dbReference>
<dbReference type="Gene3D" id="3.40.50.300">
    <property type="entry name" value="P-loop containing nucleotide triphosphate hydrolases"/>
    <property type="match status" value="1"/>
</dbReference>
<dbReference type="STRING" id="417292.SAMN05421806_102273"/>
<evidence type="ECO:0000313" key="3">
    <source>
        <dbReference type="Proteomes" id="UP000199155"/>
    </source>
</evidence>
<dbReference type="CDD" id="cd00009">
    <property type="entry name" value="AAA"/>
    <property type="match status" value="1"/>
</dbReference>
<dbReference type="SMART" id="SM00382">
    <property type="entry name" value="AAA"/>
    <property type="match status" value="1"/>
</dbReference>
<protein>
    <recommendedName>
        <fullName evidence="1">AAA+ ATPase domain-containing protein</fullName>
    </recommendedName>
</protein>
<evidence type="ECO:0000313" key="2">
    <source>
        <dbReference type="EMBL" id="SDJ73952.1"/>
    </source>
</evidence>
<keyword evidence="3" id="KW-1185">Reference proteome</keyword>
<accession>A0A1G8W6N7</accession>
<feature type="domain" description="AAA+ ATPase" evidence="1">
    <location>
        <begin position="264"/>
        <end position="413"/>
    </location>
</feature>
<dbReference type="InterPro" id="IPR027417">
    <property type="entry name" value="P-loop_NTPase"/>
</dbReference>
<evidence type="ECO:0000259" key="1">
    <source>
        <dbReference type="SMART" id="SM00382"/>
    </source>
</evidence>
<dbReference type="Proteomes" id="UP000199155">
    <property type="component" value="Unassembled WGS sequence"/>
</dbReference>
<dbReference type="InterPro" id="IPR003593">
    <property type="entry name" value="AAA+_ATPase"/>
</dbReference>
<dbReference type="EMBL" id="FNFF01000002">
    <property type="protein sequence ID" value="SDJ73952.1"/>
    <property type="molecule type" value="Genomic_DNA"/>
</dbReference>
<proteinExistence type="predicted"/>